<keyword evidence="3" id="KW-0732">Signal</keyword>
<gene>
    <name evidence="4" type="ORF">QQS21_007366</name>
</gene>
<dbReference type="AlphaFoldDB" id="A0AAJ0CN97"/>
<feature type="signal peptide" evidence="3">
    <location>
        <begin position="1"/>
        <end position="26"/>
    </location>
</feature>
<feature type="transmembrane region" description="Helical" evidence="2">
    <location>
        <begin position="238"/>
        <end position="262"/>
    </location>
</feature>
<keyword evidence="2" id="KW-0812">Transmembrane</keyword>
<evidence type="ECO:0000256" key="2">
    <source>
        <dbReference type="SAM" id="Phobius"/>
    </source>
</evidence>
<proteinExistence type="predicted"/>
<reference evidence="4" key="1">
    <citation type="submission" date="2023-06" db="EMBL/GenBank/DDBJ databases">
        <title>Conoideocrella luteorostrata (Hypocreales: Clavicipitaceae), a potential biocontrol fungus for elongate hemlock scale in United States Christmas tree production areas.</title>
        <authorList>
            <person name="Barrett H."/>
            <person name="Lovett B."/>
            <person name="Macias A.M."/>
            <person name="Stajich J.E."/>
            <person name="Kasson M.T."/>
        </authorList>
    </citation>
    <scope>NUCLEOTIDE SEQUENCE</scope>
    <source>
        <strain evidence="4">ARSEF 14590</strain>
    </source>
</reference>
<evidence type="ECO:0000256" key="1">
    <source>
        <dbReference type="SAM" id="MobiDB-lite"/>
    </source>
</evidence>
<evidence type="ECO:0000256" key="3">
    <source>
        <dbReference type="SAM" id="SignalP"/>
    </source>
</evidence>
<name>A0AAJ0CN97_9HYPO</name>
<sequence>MAASTITRATFFLLAIMPFLLQPGTALQVTPNSPCSAVCIDASDLDVSDPNSSTTRGRDIVCDDGQFDASPASRGGRFRSCLSCLQTSTYTQGKESDQAWFLYNLRYAFDYCVLGYPNATGEGVGSNPCATSEACGRLGTALKDGITDPANVQRLQYCQVDGGVVTGAYYESCLQCVQADGKRKYLSNFFIALQAACQQAPPVTLTIGLNETIFTQHVVQITKPSPPPSSSPSSSVRLSVPSIIGIAVGAVAVIALLSSCLFMQCRKRRNRKNQSRRTLSFHCQTSAQTHRPHHPQQPRYHDEDYDYDYDDERFFTETKADVHPSAAMASMSPVARSQPFLWNTPAAQEGTGTGTGTGTGIRPAVTQKQLNISTTLPAPEPAYTSPRAAGFSPDDYTPPTSTVSTRSNAPLLLGNRRPSIASTTYSTSPAVGAGISTFGGASPALSQMQFQNDGRPVRQEAQLPLRSPVGRDLAGRRARAAAPLSSPVHRMKIQTSFPPPPTK</sequence>
<keyword evidence="2" id="KW-1133">Transmembrane helix</keyword>
<feature type="chain" id="PRO_5042537492" description="LPXTG-domain-containing protein" evidence="3">
    <location>
        <begin position="27"/>
        <end position="503"/>
    </location>
</feature>
<keyword evidence="2" id="KW-0472">Membrane</keyword>
<keyword evidence="5" id="KW-1185">Reference proteome</keyword>
<dbReference type="Proteomes" id="UP001251528">
    <property type="component" value="Unassembled WGS sequence"/>
</dbReference>
<feature type="compositionally biased region" description="Polar residues" evidence="1">
    <location>
        <begin position="398"/>
        <end position="408"/>
    </location>
</feature>
<accession>A0AAJ0CN97</accession>
<evidence type="ECO:0000313" key="5">
    <source>
        <dbReference type="Proteomes" id="UP001251528"/>
    </source>
</evidence>
<protein>
    <recommendedName>
        <fullName evidence="6">LPXTG-domain-containing protein</fullName>
    </recommendedName>
</protein>
<evidence type="ECO:0008006" key="6">
    <source>
        <dbReference type="Google" id="ProtNLM"/>
    </source>
</evidence>
<dbReference type="EMBL" id="JASWJB010000150">
    <property type="protein sequence ID" value="KAK2594918.1"/>
    <property type="molecule type" value="Genomic_DNA"/>
</dbReference>
<organism evidence="4 5">
    <name type="scientific">Conoideocrella luteorostrata</name>
    <dbReference type="NCBI Taxonomy" id="1105319"/>
    <lineage>
        <taxon>Eukaryota</taxon>
        <taxon>Fungi</taxon>
        <taxon>Dikarya</taxon>
        <taxon>Ascomycota</taxon>
        <taxon>Pezizomycotina</taxon>
        <taxon>Sordariomycetes</taxon>
        <taxon>Hypocreomycetidae</taxon>
        <taxon>Hypocreales</taxon>
        <taxon>Clavicipitaceae</taxon>
        <taxon>Conoideocrella</taxon>
    </lineage>
</organism>
<evidence type="ECO:0000313" key="4">
    <source>
        <dbReference type="EMBL" id="KAK2594918.1"/>
    </source>
</evidence>
<comment type="caution">
    <text evidence="4">The sequence shown here is derived from an EMBL/GenBank/DDBJ whole genome shotgun (WGS) entry which is preliminary data.</text>
</comment>
<feature type="region of interest" description="Disordered" evidence="1">
    <location>
        <begin position="376"/>
        <end position="409"/>
    </location>
</feature>